<keyword evidence="1" id="KW-1133">Transmembrane helix</keyword>
<dbReference type="EMBL" id="CBTN010000102">
    <property type="protein sequence ID" value="CDH60695.1"/>
    <property type="molecule type" value="Genomic_DNA"/>
</dbReference>
<dbReference type="VEuPathDB" id="FungiDB:LCOR_11476.1"/>
<keyword evidence="1" id="KW-0472">Membrane</keyword>
<proteinExistence type="predicted"/>
<name>A0A068SFB3_9FUNG</name>
<evidence type="ECO:0000313" key="2">
    <source>
        <dbReference type="EMBL" id="CDH60695.1"/>
    </source>
</evidence>
<dbReference type="Proteomes" id="UP000027586">
    <property type="component" value="Unassembled WGS sequence"/>
</dbReference>
<keyword evidence="3" id="KW-1185">Reference proteome</keyword>
<evidence type="ECO:0000256" key="1">
    <source>
        <dbReference type="SAM" id="Phobius"/>
    </source>
</evidence>
<evidence type="ECO:0000313" key="3">
    <source>
        <dbReference type="Proteomes" id="UP000027586"/>
    </source>
</evidence>
<organism evidence="2 3">
    <name type="scientific">Lichtheimia corymbifera JMRC:FSU:9682</name>
    <dbReference type="NCBI Taxonomy" id="1263082"/>
    <lineage>
        <taxon>Eukaryota</taxon>
        <taxon>Fungi</taxon>
        <taxon>Fungi incertae sedis</taxon>
        <taxon>Mucoromycota</taxon>
        <taxon>Mucoromycotina</taxon>
        <taxon>Mucoromycetes</taxon>
        <taxon>Mucorales</taxon>
        <taxon>Lichtheimiaceae</taxon>
        <taxon>Lichtheimia</taxon>
    </lineage>
</organism>
<feature type="transmembrane region" description="Helical" evidence="1">
    <location>
        <begin position="63"/>
        <end position="86"/>
    </location>
</feature>
<protein>
    <submittedName>
        <fullName evidence="2">Uncharacterized protein</fullName>
    </submittedName>
</protein>
<keyword evidence="1" id="KW-0812">Transmembrane</keyword>
<comment type="caution">
    <text evidence="2">The sequence shown here is derived from an EMBL/GenBank/DDBJ whole genome shotgun (WGS) entry which is preliminary data.</text>
</comment>
<gene>
    <name evidence="2" type="ORF">LCOR_11476.1</name>
</gene>
<dbReference type="AlphaFoldDB" id="A0A068SFB3"/>
<accession>A0A068SFB3</accession>
<sequence length="176" mass="20132">MFTSTVLTTLILDLARCFATYLLYVLVLSTTLHGDLDWLVTTSKTMLQCVSEYRNSWISVRGLVLILYLLICLVIGYMPTIGLSLLTPITQESIYDKTYDVDTSCLVRELPTVLFTNVMSSLSGYFDERCDLHDYILDIETISINFGGDNKRGYGKRCIIDIPRRFTIRFQHNNTT</sequence>
<dbReference type="OrthoDB" id="10464774at2759"/>
<reference evidence="2" key="1">
    <citation type="submission" date="2013-08" db="EMBL/GenBank/DDBJ databases">
        <title>Gene expansion shapes genome architecture in the human pathogen Lichtheimia corymbifera: an evolutionary genomics analysis in the ancient terrestrial Mucorales (Mucoromycotina).</title>
        <authorList>
            <person name="Schwartze V.U."/>
            <person name="Winter S."/>
            <person name="Shelest E."/>
            <person name="Marcet-Houben M."/>
            <person name="Horn F."/>
            <person name="Wehner S."/>
            <person name="Hoffmann K."/>
            <person name="Riege K."/>
            <person name="Sammeth M."/>
            <person name="Nowrousian M."/>
            <person name="Valiante V."/>
            <person name="Linde J."/>
            <person name="Jacobsen I.D."/>
            <person name="Marz M."/>
            <person name="Brakhage A.A."/>
            <person name="Gabaldon T."/>
            <person name="Bocker S."/>
            <person name="Voigt K."/>
        </authorList>
    </citation>
    <scope>NUCLEOTIDE SEQUENCE [LARGE SCALE GENOMIC DNA]</scope>
    <source>
        <strain evidence="2">FSU 9682</strain>
    </source>
</reference>